<gene>
    <name evidence="6" type="ORF">LX64_04118</name>
</gene>
<dbReference type="AlphaFoldDB" id="A0A327Q9V6"/>
<dbReference type="GO" id="GO:0006352">
    <property type="term" value="P:DNA-templated transcription initiation"/>
    <property type="evidence" value="ECO:0007669"/>
    <property type="project" value="InterPro"/>
</dbReference>
<reference evidence="6 7" key="1">
    <citation type="submission" date="2018-06" db="EMBL/GenBank/DDBJ databases">
        <title>Genomic Encyclopedia of Archaeal and Bacterial Type Strains, Phase II (KMG-II): from individual species to whole genera.</title>
        <authorList>
            <person name="Goeker M."/>
        </authorList>
    </citation>
    <scope>NUCLEOTIDE SEQUENCE [LARGE SCALE GENOMIC DNA]</scope>
    <source>
        <strain evidence="6 7">DSM 23857</strain>
    </source>
</reference>
<dbReference type="OrthoDB" id="1116697at2"/>
<dbReference type="Proteomes" id="UP000249547">
    <property type="component" value="Unassembled WGS sequence"/>
</dbReference>
<evidence type="ECO:0000256" key="4">
    <source>
        <dbReference type="ARBA" id="ARBA00023163"/>
    </source>
</evidence>
<evidence type="ECO:0000259" key="5">
    <source>
        <dbReference type="Pfam" id="PF04542"/>
    </source>
</evidence>
<proteinExistence type="predicted"/>
<evidence type="ECO:0000256" key="2">
    <source>
        <dbReference type="ARBA" id="ARBA00023082"/>
    </source>
</evidence>
<comment type="caution">
    <text evidence="6">The sequence shown here is derived from an EMBL/GenBank/DDBJ whole genome shotgun (WGS) entry which is preliminary data.</text>
</comment>
<protein>
    <submittedName>
        <fullName evidence="6">RNA polymerase sigma factor (Sigma-70 family)</fullName>
    </submittedName>
</protein>
<dbReference type="NCBIfam" id="TIGR02937">
    <property type="entry name" value="sigma70-ECF"/>
    <property type="match status" value="1"/>
</dbReference>
<dbReference type="Gene3D" id="1.10.1740.10">
    <property type="match status" value="1"/>
</dbReference>
<dbReference type="PANTHER" id="PTHR43133">
    <property type="entry name" value="RNA POLYMERASE ECF-TYPE SIGMA FACTO"/>
    <property type="match status" value="1"/>
</dbReference>
<dbReference type="PANTHER" id="PTHR43133:SF8">
    <property type="entry name" value="RNA POLYMERASE SIGMA FACTOR HI_1459-RELATED"/>
    <property type="match status" value="1"/>
</dbReference>
<dbReference type="InterPro" id="IPR007627">
    <property type="entry name" value="RNA_pol_sigma70_r2"/>
</dbReference>
<organism evidence="6 7">
    <name type="scientific">Chitinophaga skermanii</name>
    <dbReference type="NCBI Taxonomy" id="331697"/>
    <lineage>
        <taxon>Bacteria</taxon>
        <taxon>Pseudomonadati</taxon>
        <taxon>Bacteroidota</taxon>
        <taxon>Chitinophagia</taxon>
        <taxon>Chitinophagales</taxon>
        <taxon>Chitinophagaceae</taxon>
        <taxon>Chitinophaga</taxon>
    </lineage>
</organism>
<dbReference type="RefSeq" id="WP_111599529.1">
    <property type="nucleotide sequence ID" value="NZ_QLLL01000008.1"/>
</dbReference>
<dbReference type="InterPro" id="IPR014284">
    <property type="entry name" value="RNA_pol_sigma-70_dom"/>
</dbReference>
<keyword evidence="2" id="KW-0731">Sigma factor</keyword>
<keyword evidence="7" id="KW-1185">Reference proteome</keyword>
<evidence type="ECO:0000256" key="1">
    <source>
        <dbReference type="ARBA" id="ARBA00023015"/>
    </source>
</evidence>
<feature type="domain" description="RNA polymerase sigma-70 region 2" evidence="5">
    <location>
        <begin position="24"/>
        <end position="92"/>
    </location>
</feature>
<dbReference type="InterPro" id="IPR039425">
    <property type="entry name" value="RNA_pol_sigma-70-like"/>
</dbReference>
<dbReference type="EMBL" id="QLLL01000008">
    <property type="protein sequence ID" value="RAJ00412.1"/>
    <property type="molecule type" value="Genomic_DNA"/>
</dbReference>
<keyword evidence="3" id="KW-0238">DNA-binding</keyword>
<name>A0A327Q9V6_9BACT</name>
<evidence type="ECO:0000313" key="7">
    <source>
        <dbReference type="Proteomes" id="UP000249547"/>
    </source>
</evidence>
<dbReference type="GO" id="GO:0003677">
    <property type="term" value="F:DNA binding"/>
    <property type="evidence" value="ECO:0007669"/>
    <property type="project" value="UniProtKB-KW"/>
</dbReference>
<evidence type="ECO:0000256" key="3">
    <source>
        <dbReference type="ARBA" id="ARBA00023125"/>
    </source>
</evidence>
<dbReference type="GO" id="GO:0016987">
    <property type="term" value="F:sigma factor activity"/>
    <property type="evidence" value="ECO:0007669"/>
    <property type="project" value="UniProtKB-KW"/>
</dbReference>
<dbReference type="Pfam" id="PF04542">
    <property type="entry name" value="Sigma70_r2"/>
    <property type="match status" value="1"/>
</dbReference>
<keyword evidence="1" id="KW-0805">Transcription regulation</keyword>
<keyword evidence="4" id="KW-0804">Transcription</keyword>
<evidence type="ECO:0000313" key="6">
    <source>
        <dbReference type="EMBL" id="RAJ00412.1"/>
    </source>
</evidence>
<dbReference type="InterPro" id="IPR013325">
    <property type="entry name" value="RNA_pol_sigma_r2"/>
</dbReference>
<dbReference type="SUPFAM" id="SSF88946">
    <property type="entry name" value="Sigma2 domain of RNA polymerase sigma factors"/>
    <property type="match status" value="1"/>
</dbReference>
<sequence length="174" mass="20598">MTLHPDNIWIDRVKNDERASLAQLYSEYYPCIAQHILRNNGNVADAEDIFQETLIIFLQKIRQPNFALTASLQTFLFAIARNLWLKQLRDNKTTQFDPANVNVDIPYEANEEQTFNVLRWMKQITVKCQQILQALFFMNTPMEQLMQKMGWKNKHTAANQKYKCLQQMQKQRQA</sequence>
<accession>A0A327Q9V6</accession>